<reference evidence="2 3" key="1">
    <citation type="submission" date="2016-07" db="EMBL/GenBank/DDBJ databases">
        <title>Pervasive Adenine N6-methylation of Active Genes in Fungi.</title>
        <authorList>
            <consortium name="DOE Joint Genome Institute"/>
            <person name="Mondo S.J."/>
            <person name="Dannebaum R.O."/>
            <person name="Kuo R.C."/>
            <person name="Labutti K."/>
            <person name="Haridas S."/>
            <person name="Kuo A."/>
            <person name="Salamov A."/>
            <person name="Ahrendt S.R."/>
            <person name="Lipzen A."/>
            <person name="Sullivan W."/>
            <person name="Andreopoulos W.B."/>
            <person name="Clum A."/>
            <person name="Lindquist E."/>
            <person name="Daum C."/>
            <person name="Ramamoorthy G.K."/>
            <person name="Gryganskyi A."/>
            <person name="Culley D."/>
            <person name="Magnuson J.K."/>
            <person name="James T.Y."/>
            <person name="O'Malley M.A."/>
            <person name="Stajich J.E."/>
            <person name="Spatafora J.W."/>
            <person name="Visel A."/>
            <person name="Grigoriev I.V."/>
        </authorList>
    </citation>
    <scope>NUCLEOTIDE SEQUENCE [LARGE SCALE GENOMIC DNA]</scope>
    <source>
        <strain evidence="2 3">CBS 115471</strain>
    </source>
</reference>
<protein>
    <submittedName>
        <fullName evidence="2">Uncharacterized protein</fullName>
    </submittedName>
</protein>
<evidence type="ECO:0000313" key="3">
    <source>
        <dbReference type="Proteomes" id="UP000193144"/>
    </source>
</evidence>
<proteinExistence type="predicted"/>
<feature type="region of interest" description="Disordered" evidence="1">
    <location>
        <begin position="1"/>
        <end position="112"/>
    </location>
</feature>
<keyword evidence="3" id="KW-1185">Reference proteome</keyword>
<organism evidence="2 3">
    <name type="scientific">Clohesyomyces aquaticus</name>
    <dbReference type="NCBI Taxonomy" id="1231657"/>
    <lineage>
        <taxon>Eukaryota</taxon>
        <taxon>Fungi</taxon>
        <taxon>Dikarya</taxon>
        <taxon>Ascomycota</taxon>
        <taxon>Pezizomycotina</taxon>
        <taxon>Dothideomycetes</taxon>
        <taxon>Pleosporomycetidae</taxon>
        <taxon>Pleosporales</taxon>
        <taxon>Lindgomycetaceae</taxon>
        <taxon>Clohesyomyces</taxon>
    </lineage>
</organism>
<evidence type="ECO:0000313" key="2">
    <source>
        <dbReference type="EMBL" id="ORX97744.1"/>
    </source>
</evidence>
<dbReference type="Proteomes" id="UP000193144">
    <property type="component" value="Unassembled WGS sequence"/>
</dbReference>
<feature type="compositionally biased region" description="Basic residues" evidence="1">
    <location>
        <begin position="841"/>
        <end position="861"/>
    </location>
</feature>
<feature type="compositionally biased region" description="Low complexity" evidence="1">
    <location>
        <begin position="9"/>
        <end position="21"/>
    </location>
</feature>
<feature type="compositionally biased region" description="Basic and acidic residues" evidence="1">
    <location>
        <begin position="103"/>
        <end position="112"/>
    </location>
</feature>
<feature type="region of interest" description="Disordered" evidence="1">
    <location>
        <begin position="765"/>
        <end position="784"/>
    </location>
</feature>
<dbReference type="EMBL" id="MCFA01000228">
    <property type="protein sequence ID" value="ORX97744.1"/>
    <property type="molecule type" value="Genomic_DNA"/>
</dbReference>
<dbReference type="PANTHER" id="PTHR42345">
    <property type="entry name" value="TPR_REGION DOMAIN-CONTAINING PROTEIN"/>
    <property type="match status" value="1"/>
</dbReference>
<dbReference type="OrthoDB" id="5420387at2759"/>
<sequence>MPLRKRATRAPQEAAAATSPAKKNTSKRQKIVDFFRSRKRKAHGEPKIPVPSAQGAPRKALRDSKIGESSKPAVSSSSVDVARPDAETEQPANLPAPTPASEPPKEKAEVLSEKEVHALFSGAPQFGIYQTNDCPIPAVSYPWDSELLVKDASDSVQLAQPAFSAATLHKHLPLVQGPSAPGESYQRYDVGVLEVPSMLSAPGIEPGSIGLVHFLQLPRSDNLVTDLQQSQSSNEFLQAAKNKEDMQNNPKSLGIREVDMSMVHERLAEFGDLVEVFQDSPERMTILNNQSSGDLYANLFGKFLHPPKWDGSTDDPTGMKVQIDTLLRILRIKGVWFDFSLVEWRIRLGQVLWSERDDDGASHHHKIWSDRDILLLQICLSCELLLRLDAVSSMEVEEVKQQMLVTPSEFQGFLDGQTKKTNWDLILAQRFLENIVVVKENESTSVAQSPKPGLLSMLSRGDAQGSPKSGIILLPRHQARQLSGLLHFAETIQWPGIELVVKDLARKLGVPDANPDTEHHPLPSPYGRFTDPTSPSSISVYGTPLATPRSGTSIRDSYFGNIATPGAGRSRSNSRNMNMTMKVPLSTTLLAAADAAAGALNIGGWLSRSFLTGLILPGEPISHFLMSTLLENDKLAIAALGDSANLYGGFVYAGKSWWSKSSIVGRVLACLEGASECMGWISVPKLPDSEAQAEGWYAIRSSEIAAEQPARISVEEDLLERDSSLIPGGDKENVKAVDLTLPLDTTPPPIPSVAFTSWNLVPVSTDTDLPDDTDSTSPSEAGESHIASLTFTSVNRGICYTFSLKHDVQFVTSWPCTPPSSLPPQVLKRSGELSVSVSRSSSKRSVHSARAPTRRPSRRNSHGYEPLLSHPPDSTDLAPTRAHSPPPDEEEEDIANKVPTPQRSKPMMAHPLHTAYKYRIIPVTEILDPAFNFPGPTNTTTEPTPESSTPSKSSSPSNPDSQADKNKPVENIKSDEQPTTKTQSEILILDARAANELELLARAWCAEKGFHALVGRVGRTCLACCIREARGLGVRVVVRV</sequence>
<comment type="caution">
    <text evidence="2">The sequence shown here is derived from an EMBL/GenBank/DDBJ whole genome shotgun (WGS) entry which is preliminary data.</text>
</comment>
<dbReference type="STRING" id="1231657.A0A1Y1YJG7"/>
<dbReference type="AlphaFoldDB" id="A0A1Y1YJG7"/>
<dbReference type="PANTHER" id="PTHR42345:SF2">
    <property type="entry name" value="HELICASE-LIKE PROTEIN"/>
    <property type="match status" value="1"/>
</dbReference>
<feature type="compositionally biased region" description="Basic and acidic residues" evidence="1">
    <location>
        <begin position="962"/>
        <end position="978"/>
    </location>
</feature>
<feature type="compositionally biased region" description="Low complexity" evidence="1">
    <location>
        <begin position="936"/>
        <end position="959"/>
    </location>
</feature>
<feature type="compositionally biased region" description="Low complexity" evidence="1">
    <location>
        <begin position="69"/>
        <end position="81"/>
    </location>
</feature>
<name>A0A1Y1YJG7_9PLEO</name>
<evidence type="ECO:0000256" key="1">
    <source>
        <dbReference type="SAM" id="MobiDB-lite"/>
    </source>
</evidence>
<gene>
    <name evidence="2" type="ORF">BCR34DRAFT_607157</name>
</gene>
<feature type="region of interest" description="Disordered" evidence="1">
    <location>
        <begin position="833"/>
        <end position="909"/>
    </location>
</feature>
<accession>A0A1Y1YJG7</accession>
<feature type="region of interest" description="Disordered" evidence="1">
    <location>
        <begin position="932"/>
        <end position="983"/>
    </location>
</feature>